<dbReference type="SUPFAM" id="SSF47203">
    <property type="entry name" value="Acyl-CoA dehydrogenase C-terminal domain-like"/>
    <property type="match status" value="1"/>
</dbReference>
<dbReference type="SUPFAM" id="SSF56645">
    <property type="entry name" value="Acyl-CoA dehydrogenase NM domain-like"/>
    <property type="match status" value="1"/>
</dbReference>
<dbReference type="InterPro" id="IPR046373">
    <property type="entry name" value="Acyl-CoA_Oxase/DH_mid-dom_sf"/>
</dbReference>
<feature type="domain" description="HpaB/PvcC/4-BUDH C-terminal" evidence="5">
    <location>
        <begin position="279"/>
        <end position="472"/>
    </location>
</feature>
<dbReference type="eggNOG" id="COG2368">
    <property type="taxonomic scope" value="Bacteria"/>
</dbReference>
<protein>
    <submittedName>
        <fullName evidence="7">Putative 4-hydroxyphenylacetate 3-hydroxylase</fullName>
    </submittedName>
</protein>
<dbReference type="InterPro" id="IPR024674">
    <property type="entry name" value="HpaB/PvcC/4-BUDH_N"/>
</dbReference>
<dbReference type="EMBL" id="CP009110">
    <property type="protein sequence ID" value="AIJ21948.1"/>
    <property type="molecule type" value="Genomic_DNA"/>
</dbReference>
<gene>
    <name evidence="7" type="ORF">AMETH_1856</name>
</gene>
<evidence type="ECO:0000256" key="1">
    <source>
        <dbReference type="ARBA" id="ARBA00022630"/>
    </source>
</evidence>
<feature type="domain" description="HpaB/PvcC/4-BUDH N-terminal" evidence="6">
    <location>
        <begin position="6"/>
        <end position="266"/>
    </location>
</feature>
<reference evidence="7 8" key="1">
    <citation type="submission" date="2014-07" db="EMBL/GenBank/DDBJ databases">
        <title>Whole Genome Sequence of the Amycolatopsis methanolica 239.</title>
        <authorList>
            <person name="Tang B."/>
        </authorList>
    </citation>
    <scope>NUCLEOTIDE SEQUENCE [LARGE SCALE GENOMIC DNA]</scope>
    <source>
        <strain evidence="7 8">239</strain>
    </source>
</reference>
<feature type="binding site" evidence="4">
    <location>
        <begin position="142"/>
        <end position="144"/>
    </location>
    <ligand>
        <name>FAD</name>
        <dbReference type="ChEBI" id="CHEBI:57692"/>
    </ligand>
</feature>
<dbReference type="Gene3D" id="2.40.110.10">
    <property type="entry name" value="Butyryl-CoA Dehydrogenase, subunit A, domain 2"/>
    <property type="match status" value="1"/>
</dbReference>
<evidence type="ECO:0000259" key="6">
    <source>
        <dbReference type="Pfam" id="PF11794"/>
    </source>
</evidence>
<evidence type="ECO:0000256" key="4">
    <source>
        <dbReference type="PIRSR" id="PIRSR000331-2"/>
    </source>
</evidence>
<evidence type="ECO:0000313" key="7">
    <source>
        <dbReference type="EMBL" id="AIJ21948.1"/>
    </source>
</evidence>
<evidence type="ECO:0000256" key="3">
    <source>
        <dbReference type="ARBA" id="ARBA00023002"/>
    </source>
</evidence>
<dbReference type="Pfam" id="PF03241">
    <property type="entry name" value="HpaB"/>
    <property type="match status" value="1"/>
</dbReference>
<keyword evidence="8" id="KW-1185">Reference proteome</keyword>
<dbReference type="PATRIC" id="fig|1068978.7.peg.1967"/>
<dbReference type="PANTHER" id="PTHR36117">
    <property type="entry name" value="4-HYDROXYPHENYLACETATE 3-MONOOXYGENASE-RELATED"/>
    <property type="match status" value="1"/>
</dbReference>
<proteinExistence type="predicted"/>
<sequence>MTARNGAAYLDRLRTHSPELWVGAEKITDVAGHKATSGAAAEIARLYDLQFKTDSMLFSPENDGRKAGVQFLMPRTAEDLELRRFMHKEWADSSLGMMGRSTDFVSAMLVAWNANAEFFGDGADRVRAYYEYVRDNDLFLSHALADPPVDRSKPPSQQPDPYTYLGVKRETSDGIVVSGAKMLATAAPYSDEILVWPFSLRKYGAEEKPYAIAFAIPTDAPGVRLICREPFGGGNGFDHPLSSRFDEMDAVVVFDDVLVPWERVFINQDYERVNNIWAINSNAFTGVQTSVRLLAKLQFVAGIAKRATEIVKTDQFPQVRDALGEITTYIELTRAAVLAAEAGAHRNDEGILFPDVRPLYAIRNSGNRWYPRVREILQQILAGGLLYQPADVSAFDSPIAADVARFYRGPDTNSLDRIAIYKIAADLAVSAFGGRHELYERFYAGDPLFLRINTQFNQYDWTEPLGLIDGLLATSTREVGVLPGGTGEGAAA</sequence>
<dbReference type="HOGENOM" id="CLU_023920_2_1_11"/>
<keyword evidence="2 4" id="KW-0274">FAD</keyword>
<dbReference type="STRING" id="1068978.AMETH_1856"/>
<dbReference type="PIRSF" id="PIRSF000331">
    <property type="entry name" value="HpaA_HpaB"/>
    <property type="match status" value="1"/>
</dbReference>
<evidence type="ECO:0000259" key="5">
    <source>
        <dbReference type="Pfam" id="PF03241"/>
    </source>
</evidence>
<dbReference type="OrthoDB" id="9785230at2"/>
<evidence type="ECO:0000256" key="2">
    <source>
        <dbReference type="ARBA" id="ARBA00022827"/>
    </source>
</evidence>
<organism evidence="7 8">
    <name type="scientific">Amycolatopsis methanolica 239</name>
    <dbReference type="NCBI Taxonomy" id="1068978"/>
    <lineage>
        <taxon>Bacteria</taxon>
        <taxon>Bacillati</taxon>
        <taxon>Actinomycetota</taxon>
        <taxon>Actinomycetes</taxon>
        <taxon>Pseudonocardiales</taxon>
        <taxon>Pseudonocardiaceae</taxon>
        <taxon>Amycolatopsis</taxon>
        <taxon>Amycolatopsis methanolica group</taxon>
    </lineage>
</organism>
<dbReference type="GO" id="GO:0016627">
    <property type="term" value="F:oxidoreductase activity, acting on the CH-CH group of donors"/>
    <property type="evidence" value="ECO:0007669"/>
    <property type="project" value="InterPro"/>
</dbReference>
<name>A0A076MM65_AMYME</name>
<feature type="binding site" evidence="4">
    <location>
        <position position="185"/>
    </location>
    <ligand>
        <name>FAD</name>
        <dbReference type="ChEBI" id="CHEBI:57692"/>
    </ligand>
</feature>
<keyword evidence="1" id="KW-0285">Flavoprotein</keyword>
<dbReference type="KEGG" id="amq:AMETH_1856"/>
<dbReference type="InterPro" id="IPR004925">
    <property type="entry name" value="HpaB/PvcC/4-BUDH"/>
</dbReference>
<dbReference type="Pfam" id="PF11794">
    <property type="entry name" value="HpaB_N"/>
    <property type="match status" value="1"/>
</dbReference>
<dbReference type="RefSeq" id="WP_017981161.1">
    <property type="nucleotide sequence ID" value="NZ_AQUL01000001.1"/>
</dbReference>
<dbReference type="Proteomes" id="UP000062973">
    <property type="component" value="Chromosome"/>
</dbReference>
<dbReference type="PANTHER" id="PTHR36117:SF3">
    <property type="entry name" value="4-HYDROXYPHENYLACETATE 3-MONOOXYGENASE-RELATED"/>
    <property type="match status" value="1"/>
</dbReference>
<dbReference type="Gene3D" id="1.20.140.10">
    <property type="entry name" value="Butyryl-CoA Dehydrogenase, subunit A, domain 3"/>
    <property type="match status" value="1"/>
</dbReference>
<dbReference type="InterPro" id="IPR009100">
    <property type="entry name" value="AcylCoA_DH/oxidase_NM_dom_sf"/>
</dbReference>
<dbReference type="InterPro" id="IPR024719">
    <property type="entry name" value="HpaB/PvcC/4-BUDH_C"/>
</dbReference>
<accession>A0A076MM65</accession>
<dbReference type="AlphaFoldDB" id="A0A076MM65"/>
<dbReference type="Gene3D" id="1.10.3140.10">
    <property type="entry name" value="4-hydroxybutyryl-coa dehydratase, domain 1"/>
    <property type="match status" value="1"/>
</dbReference>
<evidence type="ECO:0000313" key="8">
    <source>
        <dbReference type="Proteomes" id="UP000062973"/>
    </source>
</evidence>
<dbReference type="InterPro" id="IPR036250">
    <property type="entry name" value="AcylCo_DH-like_C"/>
</dbReference>
<keyword evidence="3" id="KW-0560">Oxidoreductase</keyword>